<dbReference type="SUPFAM" id="SSF58104">
    <property type="entry name" value="Methyl-accepting chemotaxis protein (MCP) signaling domain"/>
    <property type="match status" value="1"/>
</dbReference>
<keyword evidence="1" id="KW-0175">Coiled coil</keyword>
<evidence type="ECO:0000256" key="1">
    <source>
        <dbReference type="SAM" id="Coils"/>
    </source>
</evidence>
<accession>A0A4S8P4H0</accession>
<feature type="domain" description="Mce/MlaD" evidence="3">
    <location>
        <begin position="47"/>
        <end position="114"/>
    </location>
</feature>
<evidence type="ECO:0000259" key="3">
    <source>
        <dbReference type="Pfam" id="PF02470"/>
    </source>
</evidence>
<protein>
    <submittedName>
        <fullName evidence="4">MCE family protein</fullName>
    </submittedName>
</protein>
<dbReference type="PANTHER" id="PTHR36698">
    <property type="entry name" value="BLL5892 PROTEIN"/>
    <property type="match status" value="1"/>
</dbReference>
<dbReference type="Proteomes" id="UP000308828">
    <property type="component" value="Unassembled WGS sequence"/>
</dbReference>
<gene>
    <name evidence="4" type="ORF">FAA97_01770</name>
</gene>
<reference evidence="4 5" key="1">
    <citation type="submission" date="2019-04" db="EMBL/GenBank/DDBJ databases">
        <title>Genome sequence of strain shin9-1.</title>
        <authorList>
            <person name="Gao J."/>
            <person name="Sun J."/>
        </authorList>
    </citation>
    <scope>NUCLEOTIDE SEQUENCE [LARGE SCALE GENOMIC DNA]</scope>
    <source>
        <strain evidence="5">shin9-1</strain>
    </source>
</reference>
<dbReference type="OrthoDB" id="9808689at2"/>
<keyword evidence="5" id="KW-1185">Reference proteome</keyword>
<dbReference type="EMBL" id="STGV01000001">
    <property type="protein sequence ID" value="THV24963.1"/>
    <property type="molecule type" value="Genomic_DNA"/>
</dbReference>
<keyword evidence="2" id="KW-1133">Transmembrane helix</keyword>
<evidence type="ECO:0000256" key="2">
    <source>
        <dbReference type="SAM" id="Phobius"/>
    </source>
</evidence>
<dbReference type="InterPro" id="IPR003399">
    <property type="entry name" value="Mce/MlaD"/>
</dbReference>
<dbReference type="PANTHER" id="PTHR36698:SF2">
    <property type="entry name" value="MCE_MLAD DOMAIN-CONTAINING PROTEIN"/>
    <property type="match status" value="1"/>
</dbReference>
<organism evidence="4 5">
    <name type="scientific">Peteryoungia ipomoeae</name>
    <dbReference type="NCBI Taxonomy" id="1210932"/>
    <lineage>
        <taxon>Bacteria</taxon>
        <taxon>Pseudomonadati</taxon>
        <taxon>Pseudomonadota</taxon>
        <taxon>Alphaproteobacteria</taxon>
        <taxon>Hyphomicrobiales</taxon>
        <taxon>Rhizobiaceae</taxon>
        <taxon>Peteryoungia</taxon>
    </lineage>
</organism>
<name>A0A4S8P4H0_9HYPH</name>
<evidence type="ECO:0000313" key="4">
    <source>
        <dbReference type="EMBL" id="THV24963.1"/>
    </source>
</evidence>
<dbReference type="RefSeq" id="WP_136596811.1">
    <property type="nucleotide sequence ID" value="NZ_STGV01000001.1"/>
</dbReference>
<dbReference type="AlphaFoldDB" id="A0A4S8P4H0"/>
<proteinExistence type="predicted"/>
<comment type="caution">
    <text evidence="4">The sequence shown here is derived from an EMBL/GenBank/DDBJ whole genome shotgun (WGS) entry which is preliminary data.</text>
</comment>
<evidence type="ECO:0000313" key="5">
    <source>
        <dbReference type="Proteomes" id="UP000308828"/>
    </source>
</evidence>
<feature type="transmembrane region" description="Helical" evidence="2">
    <location>
        <begin position="7"/>
        <end position="29"/>
    </location>
</feature>
<feature type="coiled-coil region" evidence="1">
    <location>
        <begin position="333"/>
        <end position="394"/>
    </location>
</feature>
<sequence length="457" mass="48861">METKANYTIVGFFTILVIAAAFGFVYWMAEYGRGGPMAPLAIRIPGSANGLSVGSAVRFNGIAVGAVRNLYIDNDDPKFSVAFTEVRADAPVTANTKAILEIQGLTGAAYIELSGAGGKAEERILQRALDTGEPAILTADQSSVTNLLSTADSILQRADDAISDLQGFIADARGPLTNTVANAETFSKSLADNAEGIDRFLESVSALSDSVSGLSGRLDSTLGAAEELFKALNSEKIDQILANTERATASFADASDKVGPTMDTFRKTADTFGRFGDNADKTLQRVDALIAAVDSQKVGRVVDDVSVASADARKTLENFRDLSDSFASRKGDIDRAIDDFTQLAERLNNASTQVDGILRKVDALLGSDEANSLSAEARRTLVSIRETAENLNSRIGPIADNFNRFSSSGLRDIQTLVNDTRQTVRGLNDAITNFDQDPQRLIFGGDTVKEFDGRTRR</sequence>
<keyword evidence="2" id="KW-0812">Transmembrane</keyword>
<dbReference type="Pfam" id="PF02470">
    <property type="entry name" value="MlaD"/>
    <property type="match status" value="1"/>
</dbReference>
<keyword evidence="2" id="KW-0472">Membrane</keyword>